<gene>
    <name evidence="1" type="ORF">EZS28_051740</name>
</gene>
<comment type="caution">
    <text evidence="1">The sequence shown here is derived from an EMBL/GenBank/DDBJ whole genome shotgun (WGS) entry which is preliminary data.</text>
</comment>
<reference evidence="1 2" key="1">
    <citation type="submission" date="2019-03" db="EMBL/GenBank/DDBJ databases">
        <title>Single cell metagenomics reveals metabolic interactions within the superorganism composed of flagellate Streblomastix strix and complex community of Bacteroidetes bacteria on its surface.</title>
        <authorList>
            <person name="Treitli S.C."/>
            <person name="Kolisko M."/>
            <person name="Husnik F."/>
            <person name="Keeling P."/>
            <person name="Hampl V."/>
        </authorList>
    </citation>
    <scope>NUCLEOTIDE SEQUENCE [LARGE SCALE GENOMIC DNA]</scope>
    <source>
        <strain evidence="1">ST1C</strain>
    </source>
</reference>
<organism evidence="1 2">
    <name type="scientific">Streblomastix strix</name>
    <dbReference type="NCBI Taxonomy" id="222440"/>
    <lineage>
        <taxon>Eukaryota</taxon>
        <taxon>Metamonada</taxon>
        <taxon>Preaxostyla</taxon>
        <taxon>Oxymonadida</taxon>
        <taxon>Streblomastigidae</taxon>
        <taxon>Streblomastix</taxon>
    </lineage>
</organism>
<evidence type="ECO:0000313" key="1">
    <source>
        <dbReference type="EMBL" id="KAA6352733.1"/>
    </source>
</evidence>
<dbReference type="EMBL" id="SNRW01039400">
    <property type="protein sequence ID" value="KAA6352733.1"/>
    <property type="molecule type" value="Genomic_DNA"/>
</dbReference>
<dbReference type="Proteomes" id="UP000324800">
    <property type="component" value="Unassembled WGS sequence"/>
</dbReference>
<protein>
    <submittedName>
        <fullName evidence="1">Uncharacterized protein</fullName>
    </submittedName>
</protein>
<dbReference type="AlphaFoldDB" id="A0A5J4T4T1"/>
<evidence type="ECO:0000313" key="2">
    <source>
        <dbReference type="Proteomes" id="UP000324800"/>
    </source>
</evidence>
<name>A0A5J4T4T1_9EUKA</name>
<feature type="non-terminal residue" evidence="1">
    <location>
        <position position="1"/>
    </location>
</feature>
<accession>A0A5J4T4T1</accession>
<sequence>ILEKKIGRRRFVQINFEFYRGRKQCNQQPIRIIKCIIDTSQDWTRTSQERRIVIFCFTKCKESYFFSFDFAKTFINTNIKSYNINICQNRQKEYCKRVEQIDDKEDEELEGITLALLMSITTRRMAEISRAALEVATMTSEQFVLNPTSKKQVAVRSL</sequence>
<proteinExistence type="predicted"/>